<dbReference type="InterPro" id="IPR011330">
    <property type="entry name" value="Glyco_hydro/deAcase_b/a-brl"/>
</dbReference>
<dbReference type="Pfam" id="PF12055">
    <property type="entry name" value="DUF3536"/>
    <property type="match status" value="1"/>
</dbReference>
<dbReference type="InterPro" id="IPR027291">
    <property type="entry name" value="Glyco_hydro_38_N_sf"/>
</dbReference>
<accession>A0A564ZEJ9</accession>
<dbReference type="AlphaFoldDB" id="A0A564ZEJ9"/>
<dbReference type="Pfam" id="PF03065">
    <property type="entry name" value="Glyco_hydro_57"/>
    <property type="match status" value="1"/>
</dbReference>
<evidence type="ECO:0000259" key="4">
    <source>
        <dbReference type="Pfam" id="PF03065"/>
    </source>
</evidence>
<dbReference type="PANTHER" id="PTHR36306">
    <property type="entry name" value="ALPHA-AMYLASE-RELATED-RELATED"/>
    <property type="match status" value="1"/>
</dbReference>
<proteinExistence type="inferred from homology"/>
<dbReference type="PANTHER" id="PTHR36306:SF3">
    <property type="entry name" value="GLYCOSIDE HYDROLASE FAMILY 57"/>
    <property type="match status" value="1"/>
</dbReference>
<feature type="domain" description="Glycoside hydrolase family 57 N-terminal" evidence="4">
    <location>
        <begin position="42"/>
        <end position="308"/>
    </location>
</feature>
<organism evidence="5 6">
    <name type="scientific">Candidatus Methylomirabilis lanthanidiphila</name>
    <dbReference type="NCBI Taxonomy" id="2211376"/>
    <lineage>
        <taxon>Bacteria</taxon>
        <taxon>Candidatus Methylomirabilota</taxon>
        <taxon>Candidatus Methylomirabilia</taxon>
        <taxon>Candidatus Methylomirabilales</taxon>
        <taxon>Candidatus Methylomirabilaceae</taxon>
        <taxon>Candidatus Methylomirabilis</taxon>
    </lineage>
</organism>
<name>A0A564ZEJ9_9BACT</name>
<dbReference type="CDD" id="cd10797">
    <property type="entry name" value="GH57N_APU_like_1"/>
    <property type="match status" value="1"/>
</dbReference>
<keyword evidence="2 3" id="KW-0119">Carbohydrate metabolism</keyword>
<dbReference type="InterPro" id="IPR021923">
    <property type="entry name" value="DUF3536"/>
</dbReference>
<evidence type="ECO:0000256" key="2">
    <source>
        <dbReference type="ARBA" id="ARBA00023277"/>
    </source>
</evidence>
<protein>
    <submittedName>
        <fullName evidence="5">Glycosyl hydrolase family 57</fullName>
    </submittedName>
</protein>
<dbReference type="Proteomes" id="UP000334340">
    <property type="component" value="Unassembled WGS sequence"/>
</dbReference>
<dbReference type="EMBL" id="CABIKM010000001">
    <property type="protein sequence ID" value="VUZ83694.1"/>
    <property type="molecule type" value="Genomic_DNA"/>
</dbReference>
<dbReference type="InterPro" id="IPR004300">
    <property type="entry name" value="Glyco_hydro_57_N"/>
</dbReference>
<evidence type="ECO:0000256" key="1">
    <source>
        <dbReference type="ARBA" id="ARBA00006821"/>
    </source>
</evidence>
<dbReference type="Gene3D" id="3.20.110.10">
    <property type="entry name" value="Glycoside hydrolase 38, N terminal domain"/>
    <property type="match status" value="2"/>
</dbReference>
<sequence>MERYICIHGHFYQPPRENPWLEAIELQDSAYPYHDWNERITRECYAPNATSRILSGEGRIMRIVNNYANISFDIGPTLLAWLQEKAPHVYRAILDADRQSQKTFSGHGSALAQAHSHIILPLANRRDKAAQVYWGIRDFEHRFGRKPEGMWLPETAADIETLDILAECGIRFTILAPHQASRVRLIGRRAWRNVSDGRIDPTMAYQLYLPSRRKLNIFFYDGPISHAVAFERLLTKGEDLAHRIVSGFSDARTWPQLAHIATDGETYGHHHRFGDMALAYALHYIESNNLARLTNYGEYLERHPPTHQVQIVEQTSWSCAHGVERWRSDCGCNSGGHPGWNQAWRAPLREAMDWLRDTLAPRYEEEGRRMLKNPWAARNDYIEVILDRSPESLERFLNRHTARELSEAEQITALKLLELQRHAMLMYTSCGWFFDELSGIETVQVIQYAGRAIQLAEELFGDSYEAPFLDRLQRARSNLPEHQDGRRVYEKFVKPAMIDLHTVGAHYVMSSLFNTYGEPAKAYCYSVDCEDHRIIEAGRTKLAVGRVRVTCGITRESARLSFGVLHMGDHNLNCGIRTFQDQEADHAMAQELAETFSRADLPEVIRLLDRHFGASIYSLKSLFLDEQRKVFHLILESTMAEAEASYRQLYEHHAPLMHFLSTLGMPLPKVFYAAAEIVLNTDLRRSFQEEAPDRDRIQALLTDARMWRVELDTSGLGYTLKQTIDRLAEEFRVQPADIPLLQRLEVMVSLARALPFEVDLWEVQNVYSELLQWAYPALRDKRDQGDAEAQEWVSHFVSLGEALGIVVD</sequence>
<dbReference type="GO" id="GO:0005975">
    <property type="term" value="P:carbohydrate metabolic process"/>
    <property type="evidence" value="ECO:0007669"/>
    <property type="project" value="InterPro"/>
</dbReference>
<evidence type="ECO:0000313" key="5">
    <source>
        <dbReference type="EMBL" id="VUZ83694.1"/>
    </source>
</evidence>
<keyword evidence="5" id="KW-0378">Hydrolase</keyword>
<evidence type="ECO:0000313" key="6">
    <source>
        <dbReference type="Proteomes" id="UP000334340"/>
    </source>
</evidence>
<dbReference type="GO" id="GO:0016787">
    <property type="term" value="F:hydrolase activity"/>
    <property type="evidence" value="ECO:0007669"/>
    <property type="project" value="UniProtKB-KW"/>
</dbReference>
<evidence type="ECO:0000256" key="3">
    <source>
        <dbReference type="RuleBase" id="RU361196"/>
    </source>
</evidence>
<dbReference type="SUPFAM" id="SSF88713">
    <property type="entry name" value="Glycoside hydrolase/deacetylase"/>
    <property type="match status" value="1"/>
</dbReference>
<comment type="similarity">
    <text evidence="1 3">Belongs to the glycosyl hydrolase 57 family.</text>
</comment>
<keyword evidence="6" id="KW-1185">Reference proteome</keyword>
<dbReference type="InterPro" id="IPR052046">
    <property type="entry name" value="GH57_Enzymes"/>
</dbReference>
<reference evidence="5 6" key="1">
    <citation type="submission" date="2019-07" db="EMBL/GenBank/DDBJ databases">
        <authorList>
            <person name="Cremers G."/>
        </authorList>
    </citation>
    <scope>NUCLEOTIDE SEQUENCE [LARGE SCALE GENOMIC DNA]</scope>
</reference>
<gene>
    <name evidence="5" type="ORF">MELA_00047</name>
</gene>